<dbReference type="AlphaFoldDB" id="A0A3P6GBU9"/>
<reference evidence="1" key="1">
    <citation type="submission" date="2018-11" db="EMBL/GenBank/DDBJ databases">
        <authorList>
            <consortium name="Genoscope - CEA"/>
            <person name="William W."/>
        </authorList>
    </citation>
    <scope>NUCLEOTIDE SEQUENCE</scope>
</reference>
<protein>
    <submittedName>
        <fullName evidence="1">Uncharacterized protein</fullName>
    </submittedName>
</protein>
<name>A0A3P6GBU9_BRAOL</name>
<evidence type="ECO:0000313" key="1">
    <source>
        <dbReference type="EMBL" id="VDD54725.1"/>
    </source>
</evidence>
<accession>A0A3P6GBU9</accession>
<proteinExistence type="predicted"/>
<gene>
    <name evidence="1" type="ORF">BOLC8T47954H</name>
</gene>
<sequence length="119" mass="13940">MLARLLLTKKLVLFENVVKEDELLRIREDPKQDQSCWIRENPFRRFRLVPKGEIVLRRRPRRLGLIISLIIQTTVLSEIHSIGNFTMLRIALLLKIRIVLLIWSDTSNQLGARSLRCGP</sequence>
<dbReference type="EMBL" id="LR031879">
    <property type="protein sequence ID" value="VDD54725.1"/>
    <property type="molecule type" value="Genomic_DNA"/>
</dbReference>
<organism evidence="1">
    <name type="scientific">Brassica oleracea</name>
    <name type="common">Wild cabbage</name>
    <dbReference type="NCBI Taxonomy" id="3712"/>
    <lineage>
        <taxon>Eukaryota</taxon>
        <taxon>Viridiplantae</taxon>
        <taxon>Streptophyta</taxon>
        <taxon>Embryophyta</taxon>
        <taxon>Tracheophyta</taxon>
        <taxon>Spermatophyta</taxon>
        <taxon>Magnoliopsida</taxon>
        <taxon>eudicotyledons</taxon>
        <taxon>Gunneridae</taxon>
        <taxon>Pentapetalae</taxon>
        <taxon>rosids</taxon>
        <taxon>malvids</taxon>
        <taxon>Brassicales</taxon>
        <taxon>Brassicaceae</taxon>
        <taxon>Brassiceae</taxon>
        <taxon>Brassica</taxon>
    </lineage>
</organism>